<dbReference type="PROSITE" id="PS00678">
    <property type="entry name" value="WD_REPEATS_1"/>
    <property type="match status" value="1"/>
</dbReference>
<dbReference type="SUPFAM" id="SSF48452">
    <property type="entry name" value="TPR-like"/>
    <property type="match status" value="1"/>
</dbReference>
<evidence type="ECO:0000256" key="6">
    <source>
        <dbReference type="ARBA" id="ARBA00022840"/>
    </source>
</evidence>
<evidence type="ECO:0000256" key="2">
    <source>
        <dbReference type="ARBA" id="ARBA00022679"/>
    </source>
</evidence>
<name>M5TWD4_9BACT</name>
<accession>M5TWD4</accession>
<dbReference type="InterPro" id="IPR000719">
    <property type="entry name" value="Prot_kinase_dom"/>
</dbReference>
<dbReference type="Gene3D" id="3.30.200.20">
    <property type="entry name" value="Phosphorylase Kinase, domain 1"/>
    <property type="match status" value="1"/>
</dbReference>
<dbReference type="SMART" id="SM00320">
    <property type="entry name" value="WD40"/>
    <property type="match status" value="7"/>
</dbReference>
<keyword evidence="5 10" id="KW-0418">Kinase</keyword>
<dbReference type="PROSITE" id="PS50011">
    <property type="entry name" value="PROTEIN_KINASE_DOM"/>
    <property type="match status" value="1"/>
</dbReference>
<feature type="repeat" description="WD" evidence="7">
    <location>
        <begin position="1165"/>
        <end position="1206"/>
    </location>
</feature>
<proteinExistence type="predicted"/>
<dbReference type="InterPro" id="IPR011047">
    <property type="entry name" value="Quinoprotein_ADH-like_sf"/>
</dbReference>
<comment type="caution">
    <text evidence="10">The sequence shown here is derived from an EMBL/GenBank/DDBJ whole genome shotgun (WGS) entry which is preliminary data.</text>
</comment>
<evidence type="ECO:0000256" key="8">
    <source>
        <dbReference type="SAM" id="MobiDB-lite"/>
    </source>
</evidence>
<evidence type="ECO:0000256" key="5">
    <source>
        <dbReference type="ARBA" id="ARBA00022777"/>
    </source>
</evidence>
<dbReference type="Gene3D" id="1.10.510.10">
    <property type="entry name" value="Transferase(Phosphotransferase) domain 1"/>
    <property type="match status" value="1"/>
</dbReference>
<dbReference type="SMART" id="SM00220">
    <property type="entry name" value="S_TKc"/>
    <property type="match status" value="1"/>
</dbReference>
<dbReference type="GO" id="GO:0004674">
    <property type="term" value="F:protein serine/threonine kinase activity"/>
    <property type="evidence" value="ECO:0007669"/>
    <property type="project" value="UniProtKB-KW"/>
</dbReference>
<keyword evidence="4" id="KW-0547">Nucleotide-binding</keyword>
<keyword evidence="2 10" id="KW-0808">Transferase</keyword>
<keyword evidence="6" id="KW-0067">ATP-binding</keyword>
<dbReference type="InterPro" id="IPR019775">
    <property type="entry name" value="WD40_repeat_CS"/>
</dbReference>
<protein>
    <submittedName>
        <fullName evidence="10">Serine/threonine protein kinase</fullName>
        <ecNumber evidence="10">2.7.-.-</ecNumber>
    </submittedName>
</protein>
<evidence type="ECO:0000313" key="11">
    <source>
        <dbReference type="Proteomes" id="UP000011885"/>
    </source>
</evidence>
<gene>
    <name evidence="10" type="ORF">RSSM_05029</name>
</gene>
<dbReference type="InterPro" id="IPR015943">
    <property type="entry name" value="WD40/YVTN_repeat-like_dom_sf"/>
</dbReference>
<dbReference type="InterPro" id="IPR001680">
    <property type="entry name" value="WD40_rpt"/>
</dbReference>
<evidence type="ECO:0000256" key="4">
    <source>
        <dbReference type="ARBA" id="ARBA00022741"/>
    </source>
</evidence>
<dbReference type="CDD" id="cd14014">
    <property type="entry name" value="STKc_PknB_like"/>
    <property type="match status" value="1"/>
</dbReference>
<dbReference type="Proteomes" id="UP000011885">
    <property type="component" value="Unassembled WGS sequence"/>
</dbReference>
<evidence type="ECO:0000313" key="10">
    <source>
        <dbReference type="EMBL" id="EMI53522.1"/>
    </source>
</evidence>
<reference evidence="10 11" key="1">
    <citation type="journal article" date="2013" name="Mar. Genomics">
        <title>Expression of sulfatases in Rhodopirellula baltica and the diversity of sulfatases in the genus Rhodopirellula.</title>
        <authorList>
            <person name="Wegner C.E."/>
            <person name="Richter-Heitmann T."/>
            <person name="Klindworth A."/>
            <person name="Klockow C."/>
            <person name="Richter M."/>
            <person name="Achstetter T."/>
            <person name="Glockner F.O."/>
            <person name="Harder J."/>
        </authorList>
    </citation>
    <scope>NUCLEOTIDE SEQUENCE [LARGE SCALE GENOMIC DNA]</scope>
    <source>
        <strain evidence="10 11">SM41</strain>
    </source>
</reference>
<dbReference type="PANTHER" id="PTHR43289">
    <property type="entry name" value="MITOGEN-ACTIVATED PROTEIN KINASE KINASE KINASE 20-RELATED"/>
    <property type="match status" value="1"/>
</dbReference>
<dbReference type="GO" id="GO:0005524">
    <property type="term" value="F:ATP binding"/>
    <property type="evidence" value="ECO:0007669"/>
    <property type="project" value="UniProtKB-KW"/>
</dbReference>
<organism evidence="10 11">
    <name type="scientific">Rhodopirellula sallentina SM41</name>
    <dbReference type="NCBI Taxonomy" id="1263870"/>
    <lineage>
        <taxon>Bacteria</taxon>
        <taxon>Pseudomonadati</taxon>
        <taxon>Planctomycetota</taxon>
        <taxon>Planctomycetia</taxon>
        <taxon>Pirellulales</taxon>
        <taxon>Pirellulaceae</taxon>
        <taxon>Rhodopirellula</taxon>
    </lineage>
</organism>
<dbReference type="InterPro" id="IPR011990">
    <property type="entry name" value="TPR-like_helical_dom_sf"/>
</dbReference>
<feature type="domain" description="Protein kinase" evidence="9">
    <location>
        <begin position="159"/>
        <end position="473"/>
    </location>
</feature>
<feature type="region of interest" description="Disordered" evidence="8">
    <location>
        <begin position="1125"/>
        <end position="1149"/>
    </location>
</feature>
<dbReference type="Gene3D" id="1.25.40.10">
    <property type="entry name" value="Tetratricopeptide repeat domain"/>
    <property type="match status" value="1"/>
</dbReference>
<dbReference type="Pfam" id="PF00400">
    <property type="entry name" value="WD40"/>
    <property type="match status" value="2"/>
</dbReference>
<dbReference type="Pfam" id="PF00069">
    <property type="entry name" value="Pkinase"/>
    <property type="match status" value="1"/>
</dbReference>
<keyword evidence="1 7" id="KW-0853">WD repeat</keyword>
<feature type="compositionally biased region" description="Polar residues" evidence="8">
    <location>
        <begin position="1140"/>
        <end position="1149"/>
    </location>
</feature>
<dbReference type="InterPro" id="IPR008271">
    <property type="entry name" value="Ser/Thr_kinase_AS"/>
</dbReference>
<sequence length="1438" mass="157640">MLWRWSGSSPRLSAFGSAHLLLPRRSYLMAASQLRSCPGGISRGVRVSLVENKCDEFEDAWRNALARDEPGPDISEFLCDVDNETSSRLFRELLLLDFEYAGVRDPDDLNRYFEMFPQSKSTIRQAFDKHLNLQAEPLDDAIQEPFGQREMPSLEADRFEVMQFIARGGLGDVFIAKDQEIDREVAVKGLQVRHSQDETHRHQFVVEAGLTGQLEHPGIIPVYGFGRTTDGRPYYAMRYIDGDTLLDAIEKLHAELRRTQIPLTQSTTFRGLLRRFASVCRTIDYAHSRRVIHRDIKPANIMLGPFGESIVVDWGLAIVRGTAAQVHVTKASGNNALGTLETVELELELEQENPLSGAGEDRIVSENGLIVGTPAYMSPEQASGVLRGLTFATDTYGLGTTLYHLLTGRAPFGGHGVRETLSCVKAGNFTPPRQCKADIPENLEAVCLKSMALCPEDRYGSAGELAADIDRWLDDEPVTARKESILERSWRWARRNRTTVGVSFAALLMVAAVTTTATFVVNNWRSREETARILAEQNAERAKRASYASHLFSAGKLVDKDPGQALEILNNLDSCPEDLRCFCWSHYYRACRRDQITWATSDGGRQSLLAGYSKNGSLISADLQGSIKWWDVSDGRLIREISTGSTVTGTAMDLSRTTLATSHDDGTIGIWDAVSGKSTGKIVVESGVIKDLLFTKESDRLISLSVKDNSQIVIWNKSSGERFKSYAVESIGRVIDISPDGRRLAIGGAIRQKESLTLADIAIIGLDDDAEPNRLLLDLNKHHSDSVDNLKFVDDQTLLVCSAGILAKVTGGSDASEPLKLQTLTLAHNGTIHRLRMAGPNRQMLAVTAGVGKGGYVDFAQPNKPVAVWNTTDLTRETYLAGIVGEINDIAVDATGYVVATLSREGEITIHDLNVDWTKFQFGHAGPVEAIAFNASGTQLTSFAATEFGQLTHRDVATGEVLVTTTIENKNNAFWFPARTSSGGYLAQQTDGPMDVVDPRDGSALGSITLESGNQLVAVSPSRDRVAVFDSSGRMKVIAIPTQKVVSDVQTSCNAISTAAFNKAGDLLAWVDSQSRLFMLDATHGGETRADPFPTSRVEAMAFSNDGKVLAISTVSEFALSADVRGNMGSPNTPPPIKTRSGNRQRSDSQVILWDVESRTPRTMLRGHAGTVQAIAFSPNDRIVATGGLDWQVKLWETASGTDIASASHQGPVTAIAFSPDAQELATASRDGSVMLWLTAPESTVVDREAFRLVKLVQDAVPLKQDMLARVQQVTDVTNAVRIQAQKILEKKGEDLDWINRWSWDVVRVPGRSETQYQMALTATQKASAMDPQNPRYLNTLGAALYRTNQTSKAIEMMTESLDKHKSAGQSPADLAFLAMAHWQAGNEERARQLHQDFAKLMQAPAWQSRESDAELAAFYEELKVLFQEVTTLLGPVD</sequence>
<dbReference type="PATRIC" id="fig|1263870.3.peg.5318"/>
<dbReference type="SUPFAM" id="SSF82171">
    <property type="entry name" value="DPP6 N-terminal domain-like"/>
    <property type="match status" value="1"/>
</dbReference>
<dbReference type="EMBL" id="ANOH01000346">
    <property type="protein sequence ID" value="EMI53522.1"/>
    <property type="molecule type" value="Genomic_DNA"/>
</dbReference>
<dbReference type="InterPro" id="IPR011009">
    <property type="entry name" value="Kinase-like_dom_sf"/>
</dbReference>
<evidence type="ECO:0000256" key="3">
    <source>
        <dbReference type="ARBA" id="ARBA00022737"/>
    </source>
</evidence>
<keyword evidence="10" id="KW-0723">Serine/threonine-protein kinase</keyword>
<dbReference type="SUPFAM" id="SSF50998">
    <property type="entry name" value="Quinoprotein alcohol dehydrogenase-like"/>
    <property type="match status" value="1"/>
</dbReference>
<dbReference type="SUPFAM" id="SSF56112">
    <property type="entry name" value="Protein kinase-like (PK-like)"/>
    <property type="match status" value="1"/>
</dbReference>
<dbReference type="PANTHER" id="PTHR43289:SF6">
    <property type="entry name" value="SERINE_THREONINE-PROTEIN KINASE NEKL-3"/>
    <property type="match status" value="1"/>
</dbReference>
<evidence type="ECO:0000259" key="9">
    <source>
        <dbReference type="PROSITE" id="PS50011"/>
    </source>
</evidence>
<feature type="repeat" description="WD" evidence="7">
    <location>
        <begin position="1206"/>
        <end position="1237"/>
    </location>
</feature>
<dbReference type="PROSITE" id="PS50082">
    <property type="entry name" value="WD_REPEATS_2"/>
    <property type="match status" value="2"/>
</dbReference>
<evidence type="ECO:0000256" key="7">
    <source>
        <dbReference type="PROSITE-ProRule" id="PRU00221"/>
    </source>
</evidence>
<dbReference type="PROSITE" id="PS50294">
    <property type="entry name" value="WD_REPEATS_REGION"/>
    <property type="match status" value="2"/>
</dbReference>
<dbReference type="PROSITE" id="PS00108">
    <property type="entry name" value="PROTEIN_KINASE_ST"/>
    <property type="match status" value="1"/>
</dbReference>
<dbReference type="Gene3D" id="2.130.10.10">
    <property type="entry name" value="YVTN repeat-like/Quinoprotein amine dehydrogenase"/>
    <property type="match status" value="4"/>
</dbReference>
<keyword evidence="3" id="KW-0677">Repeat</keyword>
<dbReference type="EC" id="2.7.-.-" evidence="10"/>
<keyword evidence="11" id="KW-1185">Reference proteome</keyword>
<evidence type="ECO:0000256" key="1">
    <source>
        <dbReference type="ARBA" id="ARBA00022574"/>
    </source>
</evidence>